<protein>
    <submittedName>
        <fullName evidence="2">Uncharacterized protein</fullName>
    </submittedName>
</protein>
<dbReference type="RefSeq" id="WP_005215928.1">
    <property type="nucleotide sequence ID" value="NZ_KB850089.1"/>
</dbReference>
<dbReference type="HOGENOM" id="CLU_2353471_0_0_6"/>
<dbReference type="EMBL" id="APRP01000014">
    <property type="protein sequence ID" value="ENX02795.1"/>
    <property type="molecule type" value="Genomic_DNA"/>
</dbReference>
<proteinExistence type="predicted"/>
<evidence type="ECO:0000313" key="3">
    <source>
        <dbReference type="Proteomes" id="UP000013248"/>
    </source>
</evidence>
<accession>N9NLC0</accession>
<dbReference type="AlphaFoldDB" id="N9NLC0"/>
<name>N9NLC0_9GAMM</name>
<feature type="transmembrane region" description="Helical" evidence="1">
    <location>
        <begin position="30"/>
        <end position="46"/>
    </location>
</feature>
<keyword evidence="1" id="KW-0812">Transmembrane</keyword>
<dbReference type="Proteomes" id="UP000013248">
    <property type="component" value="Unassembled WGS sequence"/>
</dbReference>
<keyword evidence="1" id="KW-0472">Membrane</keyword>
<comment type="caution">
    <text evidence="2">The sequence shown here is derived from an EMBL/GenBank/DDBJ whole genome shotgun (WGS) entry which is preliminary data.</text>
</comment>
<reference evidence="2 3" key="1">
    <citation type="submission" date="2013-02" db="EMBL/GenBank/DDBJ databases">
        <title>The Genome Sequence of Acinetobacter sp. ANC 3862.</title>
        <authorList>
            <consortium name="The Broad Institute Genome Sequencing Platform"/>
            <consortium name="The Broad Institute Genome Sequencing Center for Infectious Disease"/>
            <person name="Cerqueira G."/>
            <person name="Feldgarden M."/>
            <person name="Courvalin P."/>
            <person name="Perichon B."/>
            <person name="Grillot-Courvalin C."/>
            <person name="Clermont D."/>
            <person name="Rocha E."/>
            <person name="Yoon E.-J."/>
            <person name="Nemec A."/>
            <person name="Walker B."/>
            <person name="Young S.K."/>
            <person name="Zeng Q."/>
            <person name="Gargeya S."/>
            <person name="Fitzgerald M."/>
            <person name="Haas B."/>
            <person name="Abouelleil A."/>
            <person name="Alvarado L."/>
            <person name="Arachchi H.M."/>
            <person name="Berlin A.M."/>
            <person name="Chapman S.B."/>
            <person name="Dewar J."/>
            <person name="Goldberg J."/>
            <person name="Griggs A."/>
            <person name="Gujja S."/>
            <person name="Hansen M."/>
            <person name="Howarth C."/>
            <person name="Imamovic A."/>
            <person name="Larimer J."/>
            <person name="McCowan C."/>
            <person name="Murphy C."/>
            <person name="Neiman D."/>
            <person name="Pearson M."/>
            <person name="Priest M."/>
            <person name="Roberts A."/>
            <person name="Saif S."/>
            <person name="Shea T."/>
            <person name="Sisk P."/>
            <person name="Sykes S."/>
            <person name="Wortman J."/>
            <person name="Nusbaum C."/>
            <person name="Birren B."/>
        </authorList>
    </citation>
    <scope>NUCLEOTIDE SEQUENCE [LARGE SCALE GENOMIC DNA]</scope>
    <source>
        <strain evidence="2 3">ANC 3862</strain>
    </source>
</reference>
<gene>
    <name evidence="2" type="ORF">F900_01243</name>
</gene>
<evidence type="ECO:0000256" key="1">
    <source>
        <dbReference type="SAM" id="Phobius"/>
    </source>
</evidence>
<organism evidence="2 3">
    <name type="scientific">Acinetobacter modestus</name>
    <dbReference type="NCBI Taxonomy" id="1776740"/>
    <lineage>
        <taxon>Bacteria</taxon>
        <taxon>Pseudomonadati</taxon>
        <taxon>Pseudomonadota</taxon>
        <taxon>Gammaproteobacteria</taxon>
        <taxon>Moraxellales</taxon>
        <taxon>Moraxellaceae</taxon>
        <taxon>Acinetobacter</taxon>
    </lineage>
</organism>
<evidence type="ECO:0000313" key="2">
    <source>
        <dbReference type="EMBL" id="ENX02795.1"/>
    </source>
</evidence>
<dbReference type="eggNOG" id="ENOG502ZU5Q">
    <property type="taxonomic scope" value="Bacteria"/>
</dbReference>
<keyword evidence="1" id="KW-1133">Transmembrane helix</keyword>
<sequence>MDILRYLLTIFLFVSGVFCLIHFLVDDFNFIFLAVSLVCFLLAYWVKPKRENHDRKNDTWDWLDVIDITVEVVYWIVTLPFRLLRGIFDSSSPDIIP</sequence>
<feature type="transmembrane region" description="Helical" evidence="1">
    <location>
        <begin position="7"/>
        <end position="24"/>
    </location>
</feature>